<evidence type="ECO:0000256" key="1">
    <source>
        <dbReference type="SAM" id="MobiDB-lite"/>
    </source>
</evidence>
<accession>A0AAV3SYV2</accession>
<feature type="region of interest" description="Disordered" evidence="1">
    <location>
        <begin position="241"/>
        <end position="280"/>
    </location>
</feature>
<organism evidence="2 3">
    <name type="scientific">Salarchaeum japonicum</name>
    <dbReference type="NCBI Taxonomy" id="555573"/>
    <lineage>
        <taxon>Archaea</taxon>
        <taxon>Methanobacteriati</taxon>
        <taxon>Methanobacteriota</taxon>
        <taxon>Stenosarchaea group</taxon>
        <taxon>Halobacteria</taxon>
        <taxon>Halobacteriales</taxon>
        <taxon>Halobacteriaceae</taxon>
    </lineage>
</organism>
<sequence length="431" mass="45845">MQARALLAVLLLVLAGCSAPTADTAPTTSAPTTTDGPTTTDASPDGPLAYEDAALDYDGQRVLDRVERLRGLNATGVIRVSEAAMTALGARDLPDRALGIRPAGAVALGLKTNASAPAGTTLGVTYAGPRIVLREDVDAYPQELVFAHELVHALQYQHDFAAVRMGTSGLLDTDRALAVRGVVEGDAQSTALAYRNRYLPNASRPVVSLSSVERERWQAAFSSAYYHYGYEYVRERAETPDERNAVLRSPPNTTRALLHPGVNDTKPALADPPRTDSLTPVRYDTVGELGIRLALRANDYSKDAAAGAAFGWRNDRMTYYGANAVHWRTAWQNETEAAAFAAAWRGMLDSRNATTTDGLLAVPATDTTPRFYAAIDRAGDRVTVVSGTNESAVRALAQDSSSRSDSSSSSTDASETSASADFSASLTSRSP</sequence>
<gene>
    <name evidence="2" type="ORF">GCM10009019_05150</name>
</gene>
<evidence type="ECO:0000313" key="2">
    <source>
        <dbReference type="EMBL" id="GAA0645864.1"/>
    </source>
</evidence>
<dbReference type="EMBL" id="BAAADU010000002">
    <property type="protein sequence ID" value="GAA0645864.1"/>
    <property type="molecule type" value="Genomic_DNA"/>
</dbReference>
<feature type="region of interest" description="Disordered" evidence="1">
    <location>
        <begin position="21"/>
        <end position="46"/>
    </location>
</feature>
<proteinExistence type="predicted"/>
<evidence type="ECO:0008006" key="4">
    <source>
        <dbReference type="Google" id="ProtNLM"/>
    </source>
</evidence>
<protein>
    <recommendedName>
        <fullName evidence="4">DUF4157 domain-containing protein</fullName>
    </recommendedName>
</protein>
<dbReference type="Proteomes" id="UP001500194">
    <property type="component" value="Unassembled WGS sequence"/>
</dbReference>
<reference evidence="2 3" key="1">
    <citation type="journal article" date="2019" name="Int. J. Syst. Evol. Microbiol.">
        <title>The Global Catalogue of Microorganisms (GCM) 10K type strain sequencing project: providing services to taxonomists for standard genome sequencing and annotation.</title>
        <authorList>
            <consortium name="The Broad Institute Genomics Platform"/>
            <consortium name="The Broad Institute Genome Sequencing Center for Infectious Disease"/>
            <person name="Wu L."/>
            <person name="Ma J."/>
        </authorList>
    </citation>
    <scope>NUCLEOTIDE SEQUENCE [LARGE SCALE GENOMIC DNA]</scope>
    <source>
        <strain evidence="2 3">JCM 16327</strain>
    </source>
</reference>
<feature type="region of interest" description="Disordered" evidence="1">
    <location>
        <begin position="395"/>
        <end position="431"/>
    </location>
</feature>
<dbReference type="RefSeq" id="WP_227261772.1">
    <property type="nucleotide sequence ID" value="NZ_BAAADU010000002.1"/>
</dbReference>
<comment type="caution">
    <text evidence="2">The sequence shown here is derived from an EMBL/GenBank/DDBJ whole genome shotgun (WGS) entry which is preliminary data.</text>
</comment>
<dbReference type="AlphaFoldDB" id="A0AAV3SYV2"/>
<feature type="compositionally biased region" description="Low complexity" evidence="1">
    <location>
        <begin position="399"/>
        <end position="425"/>
    </location>
</feature>
<evidence type="ECO:0000313" key="3">
    <source>
        <dbReference type="Proteomes" id="UP001500194"/>
    </source>
</evidence>
<name>A0AAV3SYV2_9EURY</name>
<keyword evidence="3" id="KW-1185">Reference proteome</keyword>
<dbReference type="GeneID" id="68572368"/>
<dbReference type="PROSITE" id="PS51257">
    <property type="entry name" value="PROKAR_LIPOPROTEIN"/>
    <property type="match status" value="1"/>
</dbReference>